<evidence type="ECO:0000313" key="1">
    <source>
        <dbReference type="EMBL" id="RGX04220.1"/>
    </source>
</evidence>
<sequence>MVSLPLCHIDGKRQEKEWYVPNPAIYIRTLVHIFIPFGLHSSRTLNPGRPMMMWSAIKLPDGLRSFTELRICGTSSVCCGDTFRTPSASGLTSCPSFS</sequence>
<reference evidence="1 2" key="1">
    <citation type="submission" date="2018-08" db="EMBL/GenBank/DDBJ databases">
        <title>A genome reference for cultivated species of the human gut microbiota.</title>
        <authorList>
            <person name="Zou Y."/>
            <person name="Xue W."/>
            <person name="Luo G."/>
        </authorList>
    </citation>
    <scope>NUCLEOTIDE SEQUENCE [LARGE SCALE GENOMIC DNA]</scope>
    <source>
        <strain evidence="1 2">AF04-46</strain>
    </source>
</reference>
<accession>A0A413EBN6</accession>
<gene>
    <name evidence="1" type="ORF">DWV35_26400</name>
</gene>
<organism evidence="1 2">
    <name type="scientific">Bacteroides ovatus</name>
    <dbReference type="NCBI Taxonomy" id="28116"/>
    <lineage>
        <taxon>Bacteria</taxon>
        <taxon>Pseudomonadati</taxon>
        <taxon>Bacteroidota</taxon>
        <taxon>Bacteroidia</taxon>
        <taxon>Bacteroidales</taxon>
        <taxon>Bacteroidaceae</taxon>
        <taxon>Bacteroides</taxon>
    </lineage>
</organism>
<evidence type="ECO:0000313" key="2">
    <source>
        <dbReference type="Proteomes" id="UP000286031"/>
    </source>
</evidence>
<proteinExistence type="predicted"/>
<name>A0A413EBN6_BACOV</name>
<protein>
    <submittedName>
        <fullName evidence="1">Uncharacterized protein</fullName>
    </submittedName>
</protein>
<dbReference type="EMBL" id="QSBI01000085">
    <property type="protein sequence ID" value="RGX04220.1"/>
    <property type="molecule type" value="Genomic_DNA"/>
</dbReference>
<feature type="non-terminal residue" evidence="1">
    <location>
        <position position="98"/>
    </location>
</feature>
<comment type="caution">
    <text evidence="1">The sequence shown here is derived from an EMBL/GenBank/DDBJ whole genome shotgun (WGS) entry which is preliminary data.</text>
</comment>
<dbReference type="AlphaFoldDB" id="A0A413EBN6"/>
<dbReference type="Proteomes" id="UP000286031">
    <property type="component" value="Unassembled WGS sequence"/>
</dbReference>